<proteinExistence type="inferred from homology"/>
<evidence type="ECO:0000256" key="10">
    <source>
        <dbReference type="ARBA" id="ARBA00022917"/>
    </source>
</evidence>
<keyword evidence="9 12" id="KW-0067">ATP-binding</keyword>
<feature type="binding site" evidence="12">
    <location>
        <position position="259"/>
    </location>
    <ligand>
        <name>Zn(2+)</name>
        <dbReference type="ChEBI" id="CHEBI:29105"/>
    </ligand>
</feature>
<keyword evidence="6 12" id="KW-0479">Metal-binding</keyword>
<feature type="domain" description="Cysteinyl-tRNA synthetase class Ia DALR" evidence="15">
    <location>
        <begin position="371"/>
        <end position="394"/>
    </location>
</feature>
<dbReference type="SUPFAM" id="SSF47323">
    <property type="entry name" value="Anticodon-binding domain of a subclass of class I aminoacyl-tRNA synthetases"/>
    <property type="match status" value="1"/>
</dbReference>
<dbReference type="Pfam" id="PF01406">
    <property type="entry name" value="tRNA-synt_1e"/>
    <property type="match status" value="1"/>
</dbReference>
<comment type="similarity">
    <text evidence="2 12">Belongs to the class-I aminoacyl-tRNA synthetase family.</text>
</comment>
<dbReference type="CDD" id="cd00672">
    <property type="entry name" value="CysRS_core"/>
    <property type="match status" value="1"/>
</dbReference>
<dbReference type="AlphaFoldDB" id="A0A0G0M105"/>
<comment type="catalytic activity">
    <reaction evidence="12">
        <text>tRNA(Cys) + L-cysteine + ATP = L-cysteinyl-tRNA(Cys) + AMP + diphosphate</text>
        <dbReference type="Rhea" id="RHEA:17773"/>
        <dbReference type="Rhea" id="RHEA-COMP:9661"/>
        <dbReference type="Rhea" id="RHEA-COMP:9679"/>
        <dbReference type="ChEBI" id="CHEBI:30616"/>
        <dbReference type="ChEBI" id="CHEBI:33019"/>
        <dbReference type="ChEBI" id="CHEBI:35235"/>
        <dbReference type="ChEBI" id="CHEBI:78442"/>
        <dbReference type="ChEBI" id="CHEBI:78517"/>
        <dbReference type="ChEBI" id="CHEBI:456215"/>
        <dbReference type="EC" id="6.1.1.16"/>
    </reaction>
</comment>
<comment type="caution">
    <text evidence="16">The sequence shown here is derived from an EMBL/GenBank/DDBJ whole genome shotgun (WGS) entry which is preliminary data.</text>
</comment>
<keyword evidence="8 12" id="KW-0862">Zinc</keyword>
<comment type="caution">
    <text evidence="12">Lacks conserved residue(s) required for the propagation of feature annotation.</text>
</comment>
<evidence type="ECO:0000256" key="12">
    <source>
        <dbReference type="HAMAP-Rule" id="MF_00041"/>
    </source>
</evidence>
<dbReference type="STRING" id="1618573.UT19_C0005G0015"/>
<evidence type="ECO:0000256" key="1">
    <source>
        <dbReference type="ARBA" id="ARBA00004496"/>
    </source>
</evidence>
<evidence type="ECO:0000256" key="2">
    <source>
        <dbReference type="ARBA" id="ARBA00005594"/>
    </source>
</evidence>
<dbReference type="Pfam" id="PF09190">
    <property type="entry name" value="DALR_2"/>
    <property type="match status" value="1"/>
</dbReference>
<evidence type="ECO:0000256" key="5">
    <source>
        <dbReference type="ARBA" id="ARBA00022598"/>
    </source>
</evidence>
<dbReference type="Gene3D" id="1.20.120.1910">
    <property type="entry name" value="Cysteine-tRNA ligase, C-terminal anti-codon recognition domain"/>
    <property type="match status" value="1"/>
</dbReference>
<evidence type="ECO:0000259" key="14">
    <source>
        <dbReference type="Pfam" id="PF01406"/>
    </source>
</evidence>
<dbReference type="GO" id="GO:0005829">
    <property type="term" value="C:cytosol"/>
    <property type="evidence" value="ECO:0007669"/>
    <property type="project" value="TreeGrafter"/>
</dbReference>
<evidence type="ECO:0000313" key="16">
    <source>
        <dbReference type="EMBL" id="KKQ94000.1"/>
    </source>
</evidence>
<sequence length="480" mass="54605">MPNLFLTNSLTRKKEKFIPINPPNVGMYTCGPTVYNNASIGNFRTYTLADVLVRTLGYKGFTVRYVMNLTDVGHLTGDNLGDADLGEDRIEKAAKREGKTAWDIAKFYTETFLKDYKKLNLSQPLLFSKATDHIKEQIVLVKKIEEKGFTYMISDGIYFDTVKFEKETDRKYGELSTLDNFKEGARVEPNPEKKNPRDFALWKFSEVPGMRQMEWKSPWGIGFPGWHIECSAMSMKYLGESFDIHVGGEDLRSTHHPNEIAQAEAATGKTFVKYWIHGTFLKVEGKRMGRSLGNIYTIEDIVKRGFDPLSLRYLYLTAHYRDPLNFTWDSMTGAQKSLNNLREQVLAAKIQSSRTALSSEKSKKVDDYSLRFQESICDDLNTPKALAVFWEAMKSSIPSEDKYDLAMSFDEVSGLKLGEVPEVPQVPKVPKEVKDLINQREELRGGGKFEEADEIRKKIEKKGFKVEDTPEGPKVKNGGP</sequence>
<dbReference type="Proteomes" id="UP000034932">
    <property type="component" value="Unassembled WGS sequence"/>
</dbReference>
<evidence type="ECO:0000313" key="17">
    <source>
        <dbReference type="Proteomes" id="UP000034932"/>
    </source>
</evidence>
<keyword evidence="7 12" id="KW-0547">Nucleotide-binding</keyword>
<evidence type="ECO:0000259" key="15">
    <source>
        <dbReference type="Pfam" id="PF09190"/>
    </source>
</evidence>
<dbReference type="SUPFAM" id="SSF52374">
    <property type="entry name" value="Nucleotidylyl transferase"/>
    <property type="match status" value="1"/>
</dbReference>
<evidence type="ECO:0000256" key="7">
    <source>
        <dbReference type="ARBA" id="ARBA00022741"/>
    </source>
</evidence>
<evidence type="ECO:0000256" key="4">
    <source>
        <dbReference type="ARBA" id="ARBA00022490"/>
    </source>
</evidence>
<reference evidence="16 17" key="1">
    <citation type="journal article" date="2015" name="Nature">
        <title>rRNA introns, odd ribosomes, and small enigmatic genomes across a large radiation of phyla.</title>
        <authorList>
            <person name="Brown C.T."/>
            <person name="Hug L.A."/>
            <person name="Thomas B.C."/>
            <person name="Sharon I."/>
            <person name="Castelle C.J."/>
            <person name="Singh A."/>
            <person name="Wilkins M.J."/>
            <person name="Williams K.H."/>
            <person name="Banfield J.F."/>
        </authorList>
    </citation>
    <scope>NUCLEOTIDE SEQUENCE [LARGE SCALE GENOMIC DNA]</scope>
</reference>
<accession>A0A0G0M105</accession>
<dbReference type="InterPro" id="IPR015273">
    <property type="entry name" value="Cys-tRNA-synt_Ia_DALR"/>
</dbReference>
<dbReference type="InterPro" id="IPR032678">
    <property type="entry name" value="tRNA-synt_1_cat_dom"/>
</dbReference>
<dbReference type="EC" id="6.1.1.16" evidence="12"/>
<evidence type="ECO:0000256" key="3">
    <source>
        <dbReference type="ARBA" id="ARBA00011245"/>
    </source>
</evidence>
<organism evidence="16 17">
    <name type="scientific">Candidatus Woesebacteria bacterium GW2011_GWB1_39_10b</name>
    <dbReference type="NCBI Taxonomy" id="1618573"/>
    <lineage>
        <taxon>Bacteria</taxon>
        <taxon>Candidatus Woeseibacteriota</taxon>
    </lineage>
</organism>
<feature type="compositionally biased region" description="Basic and acidic residues" evidence="13">
    <location>
        <begin position="460"/>
        <end position="474"/>
    </location>
</feature>
<keyword evidence="11 12" id="KW-0030">Aminoacyl-tRNA synthetase</keyword>
<keyword evidence="10 12" id="KW-0648">Protein biosynthesis</keyword>
<dbReference type="NCBIfam" id="TIGR00435">
    <property type="entry name" value="cysS"/>
    <property type="match status" value="1"/>
</dbReference>
<dbReference type="InterPro" id="IPR024909">
    <property type="entry name" value="Cys-tRNA/MSH_ligase"/>
</dbReference>
<dbReference type="GO" id="GO:0004817">
    <property type="term" value="F:cysteine-tRNA ligase activity"/>
    <property type="evidence" value="ECO:0007669"/>
    <property type="project" value="UniProtKB-UniRule"/>
</dbReference>
<dbReference type="EMBL" id="LBVW01000005">
    <property type="protein sequence ID" value="KKQ94000.1"/>
    <property type="molecule type" value="Genomic_DNA"/>
</dbReference>
<dbReference type="GO" id="GO:0005524">
    <property type="term" value="F:ATP binding"/>
    <property type="evidence" value="ECO:0007669"/>
    <property type="project" value="UniProtKB-UniRule"/>
</dbReference>
<comment type="subcellular location">
    <subcellularLocation>
        <location evidence="1 12">Cytoplasm</location>
    </subcellularLocation>
</comment>
<feature type="domain" description="tRNA synthetases class I catalytic" evidence="14">
    <location>
        <begin position="19"/>
        <end position="334"/>
    </location>
</feature>
<dbReference type="GO" id="GO:0006423">
    <property type="term" value="P:cysteinyl-tRNA aminoacylation"/>
    <property type="evidence" value="ECO:0007669"/>
    <property type="project" value="UniProtKB-UniRule"/>
</dbReference>
<comment type="subunit">
    <text evidence="3 12">Monomer.</text>
</comment>
<dbReference type="HAMAP" id="MF_00041">
    <property type="entry name" value="Cys_tRNA_synth"/>
    <property type="match status" value="1"/>
</dbReference>
<protein>
    <recommendedName>
        <fullName evidence="12">Cysteine--tRNA ligase</fullName>
        <ecNumber evidence="12">6.1.1.16</ecNumber>
    </recommendedName>
    <alternativeName>
        <fullName evidence="12">Cysteinyl-tRNA synthetase</fullName>
        <shortName evidence="12">CysRS</shortName>
    </alternativeName>
</protein>
<keyword evidence="5 12" id="KW-0436">Ligase</keyword>
<feature type="binding site" evidence="12">
    <location>
        <position position="255"/>
    </location>
    <ligand>
        <name>Zn(2+)</name>
        <dbReference type="ChEBI" id="CHEBI:29105"/>
    </ligand>
</feature>
<dbReference type="PATRIC" id="fig|1618573.3.peg.419"/>
<dbReference type="InterPro" id="IPR009080">
    <property type="entry name" value="tRNAsynth_Ia_anticodon-bd"/>
</dbReference>
<evidence type="ECO:0000256" key="13">
    <source>
        <dbReference type="SAM" id="MobiDB-lite"/>
    </source>
</evidence>
<evidence type="ECO:0000256" key="6">
    <source>
        <dbReference type="ARBA" id="ARBA00022723"/>
    </source>
</evidence>
<evidence type="ECO:0000256" key="11">
    <source>
        <dbReference type="ARBA" id="ARBA00023146"/>
    </source>
</evidence>
<gene>
    <name evidence="12" type="primary">cysS</name>
    <name evidence="16" type="ORF">UT19_C0005G0015</name>
</gene>
<dbReference type="Gene3D" id="3.40.50.620">
    <property type="entry name" value="HUPs"/>
    <property type="match status" value="1"/>
</dbReference>
<name>A0A0G0M105_9BACT</name>
<evidence type="ECO:0000256" key="9">
    <source>
        <dbReference type="ARBA" id="ARBA00022840"/>
    </source>
</evidence>
<comment type="cofactor">
    <cofactor evidence="12">
        <name>Zn(2+)</name>
        <dbReference type="ChEBI" id="CHEBI:29105"/>
    </cofactor>
    <text evidence="12">Binds 1 zinc ion per subunit.</text>
</comment>
<dbReference type="PRINTS" id="PR00983">
    <property type="entry name" value="TRNASYNTHCYS"/>
</dbReference>
<evidence type="ECO:0000256" key="8">
    <source>
        <dbReference type="ARBA" id="ARBA00022833"/>
    </source>
</evidence>
<feature type="binding site" evidence="12">
    <location>
        <position position="230"/>
    </location>
    <ligand>
        <name>Zn(2+)</name>
        <dbReference type="ChEBI" id="CHEBI:29105"/>
    </ligand>
</feature>
<dbReference type="PANTHER" id="PTHR10890:SF3">
    <property type="entry name" value="CYSTEINE--TRNA LIGASE, CYTOPLASMIC"/>
    <property type="match status" value="1"/>
</dbReference>
<dbReference type="InterPro" id="IPR015803">
    <property type="entry name" value="Cys-tRNA-ligase"/>
</dbReference>
<feature type="binding site" evidence="12">
    <location>
        <position position="30"/>
    </location>
    <ligand>
        <name>Zn(2+)</name>
        <dbReference type="ChEBI" id="CHEBI:29105"/>
    </ligand>
</feature>
<dbReference type="GO" id="GO:0008270">
    <property type="term" value="F:zinc ion binding"/>
    <property type="evidence" value="ECO:0007669"/>
    <property type="project" value="UniProtKB-UniRule"/>
</dbReference>
<keyword evidence="4 12" id="KW-0963">Cytoplasm</keyword>
<dbReference type="PANTHER" id="PTHR10890">
    <property type="entry name" value="CYSTEINYL-TRNA SYNTHETASE"/>
    <property type="match status" value="1"/>
</dbReference>
<feature type="region of interest" description="Disordered" evidence="13">
    <location>
        <begin position="460"/>
        <end position="480"/>
    </location>
</feature>
<dbReference type="InterPro" id="IPR014729">
    <property type="entry name" value="Rossmann-like_a/b/a_fold"/>
</dbReference>